<comment type="caution">
    <text evidence="1">The sequence shown here is derived from an EMBL/GenBank/DDBJ whole genome shotgun (WGS) entry which is preliminary data.</text>
</comment>
<dbReference type="Proteomes" id="UP000759529">
    <property type="component" value="Unassembled WGS sequence"/>
</dbReference>
<proteinExistence type="predicted"/>
<dbReference type="EMBL" id="JACSOD020000501">
    <property type="protein sequence ID" value="MBM6500281.1"/>
    <property type="molecule type" value="Genomic_DNA"/>
</dbReference>
<accession>A0ABS2CZC5</accession>
<evidence type="ECO:0000313" key="1">
    <source>
        <dbReference type="EMBL" id="MBM6500281.1"/>
    </source>
</evidence>
<organism evidence="1 2">
    <name type="scientific">Flavobacterium macrobrachii</name>
    <dbReference type="NCBI Taxonomy" id="591204"/>
    <lineage>
        <taxon>Bacteria</taxon>
        <taxon>Pseudomonadati</taxon>
        <taxon>Bacteroidota</taxon>
        <taxon>Flavobacteriia</taxon>
        <taxon>Flavobacteriales</taxon>
        <taxon>Flavobacteriaceae</taxon>
        <taxon>Flavobacterium</taxon>
    </lineage>
</organism>
<evidence type="ECO:0000313" key="2">
    <source>
        <dbReference type="Proteomes" id="UP000759529"/>
    </source>
</evidence>
<gene>
    <name evidence="1" type="ORF">H9X54_013370</name>
</gene>
<reference evidence="1 2" key="1">
    <citation type="submission" date="2021-02" db="EMBL/GenBank/DDBJ databases">
        <authorList>
            <person name="Jung H.S."/>
            <person name="Chun B.H."/>
            <person name="Jeon C.O."/>
        </authorList>
    </citation>
    <scope>NUCLEOTIDE SEQUENCE [LARGE SCALE GENOMIC DNA]</scope>
    <source>
        <strain evidence="1 2">LMG 25203</strain>
    </source>
</reference>
<sequence length="59" mass="6943">MKKSVKTSDYSNYSKEIKLNFNTYTTHFFSLKNVIGSLCSEIEFLFQEKLPIIYANIRV</sequence>
<name>A0ABS2CZC5_9FLAO</name>
<dbReference type="RefSeq" id="WP_204158777.1">
    <property type="nucleotide sequence ID" value="NZ_JACSOD020000501.1"/>
</dbReference>
<keyword evidence="2" id="KW-1185">Reference proteome</keyword>
<protein>
    <submittedName>
        <fullName evidence="1">Uncharacterized protein</fullName>
    </submittedName>
</protein>